<evidence type="ECO:0000313" key="2">
    <source>
        <dbReference type="EMBL" id="TVU34457.1"/>
    </source>
</evidence>
<reference evidence="2 3" key="1">
    <citation type="journal article" date="2019" name="Sci. Rep.">
        <title>A high-quality genome of Eragrostis curvula grass provides insights into Poaceae evolution and supports new strategies to enhance forage quality.</title>
        <authorList>
            <person name="Carballo J."/>
            <person name="Santos B.A.C.M."/>
            <person name="Zappacosta D."/>
            <person name="Garbus I."/>
            <person name="Selva J.P."/>
            <person name="Gallo C.A."/>
            <person name="Diaz A."/>
            <person name="Albertini E."/>
            <person name="Caccamo M."/>
            <person name="Echenique V."/>
        </authorList>
    </citation>
    <scope>NUCLEOTIDE SEQUENCE [LARGE SCALE GENOMIC DNA]</scope>
    <source>
        <strain evidence="3">cv. Victoria</strain>
        <tissue evidence="2">Leaf</tissue>
    </source>
</reference>
<dbReference type="EMBL" id="RWGY01000009">
    <property type="protein sequence ID" value="TVU34457.1"/>
    <property type="molecule type" value="Genomic_DNA"/>
</dbReference>
<protein>
    <submittedName>
        <fullName evidence="2">Uncharacterized protein</fullName>
    </submittedName>
</protein>
<evidence type="ECO:0000313" key="3">
    <source>
        <dbReference type="Proteomes" id="UP000324897"/>
    </source>
</evidence>
<proteinExistence type="predicted"/>
<gene>
    <name evidence="2" type="ORF">EJB05_16290</name>
</gene>
<feature type="non-terminal residue" evidence="2">
    <location>
        <position position="1"/>
    </location>
</feature>
<name>A0A5J9VG87_9POAL</name>
<dbReference type="Gramene" id="TVU34457">
    <property type="protein sequence ID" value="TVU34457"/>
    <property type="gene ID" value="EJB05_16290"/>
</dbReference>
<evidence type="ECO:0000256" key="1">
    <source>
        <dbReference type="SAM" id="MobiDB-lite"/>
    </source>
</evidence>
<sequence length="161" mass="17913">METQHVTMLEQEHLRQLGSVDHNFSIKILKRKEVTTELRLGTSNYSIVGSTENKQTSFAKTPQDEVQMRTAKKKKTMSLSLFNDDEDDDDVETFAREIQFFPQHLAHALPSRESEFSVYEWSSSSAGGIDVALDLSLQLSSSGGGSDAAMDHSLKLKNSGT</sequence>
<keyword evidence="3" id="KW-1185">Reference proteome</keyword>
<accession>A0A5J9VG87</accession>
<dbReference type="AlphaFoldDB" id="A0A5J9VG87"/>
<feature type="region of interest" description="Disordered" evidence="1">
    <location>
        <begin position="140"/>
        <end position="161"/>
    </location>
</feature>
<dbReference type="Proteomes" id="UP000324897">
    <property type="component" value="Unassembled WGS sequence"/>
</dbReference>
<organism evidence="2 3">
    <name type="scientific">Eragrostis curvula</name>
    <name type="common">weeping love grass</name>
    <dbReference type="NCBI Taxonomy" id="38414"/>
    <lineage>
        <taxon>Eukaryota</taxon>
        <taxon>Viridiplantae</taxon>
        <taxon>Streptophyta</taxon>
        <taxon>Embryophyta</taxon>
        <taxon>Tracheophyta</taxon>
        <taxon>Spermatophyta</taxon>
        <taxon>Magnoliopsida</taxon>
        <taxon>Liliopsida</taxon>
        <taxon>Poales</taxon>
        <taxon>Poaceae</taxon>
        <taxon>PACMAD clade</taxon>
        <taxon>Chloridoideae</taxon>
        <taxon>Eragrostideae</taxon>
        <taxon>Eragrostidinae</taxon>
        <taxon>Eragrostis</taxon>
    </lineage>
</organism>
<comment type="caution">
    <text evidence="2">The sequence shown here is derived from an EMBL/GenBank/DDBJ whole genome shotgun (WGS) entry which is preliminary data.</text>
</comment>